<protein>
    <submittedName>
        <fullName evidence="3">Arylamine N-acetyltransferase</fullName>
    </submittedName>
</protein>
<evidence type="ECO:0000313" key="4">
    <source>
        <dbReference type="Proteomes" id="UP000177515"/>
    </source>
</evidence>
<dbReference type="EMBL" id="CP017755">
    <property type="protein sequence ID" value="AOZ09242.1"/>
    <property type="molecule type" value="Genomic_DNA"/>
</dbReference>
<dbReference type="InterPro" id="IPR038765">
    <property type="entry name" value="Papain-like_cys_pep_sf"/>
</dbReference>
<gene>
    <name evidence="3" type="ORF">BKK80_25895</name>
</gene>
<comment type="similarity">
    <text evidence="1 2">Belongs to the arylamine N-acetyltransferase family.</text>
</comment>
<evidence type="ECO:0000256" key="1">
    <source>
        <dbReference type="ARBA" id="ARBA00006547"/>
    </source>
</evidence>
<evidence type="ECO:0000256" key="2">
    <source>
        <dbReference type="RuleBase" id="RU003452"/>
    </source>
</evidence>
<accession>A0A1D9IAW5</accession>
<reference evidence="3 4" key="1">
    <citation type="submission" date="2016-10" db="EMBL/GenBank/DDBJ databases">
        <title>Complete genome sequences of three Cupriavidus strains isolated from various Malaysian environments.</title>
        <authorList>
            <person name="Abdullah A.A.-A."/>
            <person name="Shafie N.A.H."/>
            <person name="Lau N.S."/>
        </authorList>
    </citation>
    <scope>NUCLEOTIDE SEQUENCE [LARGE SCALE GENOMIC DNA]</scope>
    <source>
        <strain evidence="3 4">USMAA1020</strain>
    </source>
</reference>
<evidence type="ECO:0000313" key="3">
    <source>
        <dbReference type="EMBL" id="AOZ09242.1"/>
    </source>
</evidence>
<dbReference type="Gene3D" id="3.30.2140.10">
    <property type="entry name" value="Arylamine N-acetyltransferase"/>
    <property type="match status" value="1"/>
</dbReference>
<sequence>MTTLDPARLRAYLTRVGIDAPARAERDALDALIAAQLAAIPFENIDPLLRRPVAIDADSVFDKLVTRARGGYCFELNTLLAAALEALGFRVTPLAARVRWQVPPDRLTLQTHMLLRVEAAHRSYIVDVGFGGPTPDRALPLDGERDDTRPYRLAAVPASAATGAYPAFDLEARGDGGWRQVYRFDLAPQHWLDFVPRNWYVATHPDSIFLRRLMVARTEGSTRLTLGDGEFAARAADGSVQRERLADAQAVLDVLDTRFGIVLDAASRAGLAQALPALLAGGRPA</sequence>
<name>A0A1D9IAW5_9BURK</name>
<dbReference type="PANTHER" id="PTHR11786:SF0">
    <property type="entry name" value="ARYLAMINE N-ACETYLTRANSFERASE 4-RELATED"/>
    <property type="match status" value="1"/>
</dbReference>
<dbReference type="PRINTS" id="PR01543">
    <property type="entry name" value="ANATRNSFRASE"/>
</dbReference>
<keyword evidence="4" id="KW-1185">Reference proteome</keyword>
<organism evidence="3 4">
    <name type="scientific">Cupriavidus malaysiensis</name>
    <dbReference type="NCBI Taxonomy" id="367825"/>
    <lineage>
        <taxon>Bacteria</taxon>
        <taxon>Pseudomonadati</taxon>
        <taxon>Pseudomonadota</taxon>
        <taxon>Betaproteobacteria</taxon>
        <taxon>Burkholderiales</taxon>
        <taxon>Burkholderiaceae</taxon>
        <taxon>Cupriavidus</taxon>
    </lineage>
</organism>
<proteinExistence type="inferred from homology"/>
<dbReference type="Pfam" id="PF00797">
    <property type="entry name" value="Acetyltransf_2"/>
    <property type="match status" value="1"/>
</dbReference>
<dbReference type="PANTHER" id="PTHR11786">
    <property type="entry name" value="N-HYDROXYARYLAMINE O-ACETYLTRANSFERASE"/>
    <property type="match status" value="1"/>
</dbReference>
<dbReference type="Proteomes" id="UP000177515">
    <property type="component" value="Chromosome 2"/>
</dbReference>
<dbReference type="InterPro" id="IPR001447">
    <property type="entry name" value="Arylamine_N-AcTrfase"/>
</dbReference>
<dbReference type="SUPFAM" id="SSF54001">
    <property type="entry name" value="Cysteine proteinases"/>
    <property type="match status" value="1"/>
</dbReference>
<dbReference type="RefSeq" id="WP_071020750.1">
    <property type="nucleotide sequence ID" value="NZ_CP017755.1"/>
</dbReference>
<dbReference type="Gene3D" id="2.40.128.150">
    <property type="entry name" value="Cysteine proteinases"/>
    <property type="match status" value="1"/>
</dbReference>